<reference evidence="2 3" key="1">
    <citation type="submission" date="2018-10" db="EMBL/GenBank/DDBJ databases">
        <title>Genome assembly for a Yunnan-Guizhou Plateau 3E fish, Anabarilius grahami (Regan), and its evolutionary and genetic applications.</title>
        <authorList>
            <person name="Jiang W."/>
        </authorList>
    </citation>
    <scope>NUCLEOTIDE SEQUENCE [LARGE SCALE GENOMIC DNA]</scope>
    <source>
        <strain evidence="2">AG-KIZ</strain>
        <tissue evidence="2">Muscle</tissue>
    </source>
</reference>
<accession>A0A3N0Y0B7</accession>
<gene>
    <name evidence="2" type="ORF">DPX16_22261</name>
</gene>
<evidence type="ECO:0000313" key="2">
    <source>
        <dbReference type="EMBL" id="ROK74120.1"/>
    </source>
</evidence>
<dbReference type="AlphaFoldDB" id="A0A3N0Y0B7"/>
<dbReference type="Proteomes" id="UP000281406">
    <property type="component" value="Unassembled WGS sequence"/>
</dbReference>
<feature type="region of interest" description="Disordered" evidence="1">
    <location>
        <begin position="70"/>
        <end position="112"/>
    </location>
</feature>
<keyword evidence="3" id="KW-1185">Reference proteome</keyword>
<dbReference type="OrthoDB" id="5920062at2759"/>
<comment type="caution">
    <text evidence="2">The sequence shown here is derived from an EMBL/GenBank/DDBJ whole genome shotgun (WGS) entry which is preliminary data.</text>
</comment>
<organism evidence="2 3">
    <name type="scientific">Anabarilius grahami</name>
    <name type="common">Kanglang fish</name>
    <name type="synonym">Barilius grahami</name>
    <dbReference type="NCBI Taxonomy" id="495550"/>
    <lineage>
        <taxon>Eukaryota</taxon>
        <taxon>Metazoa</taxon>
        <taxon>Chordata</taxon>
        <taxon>Craniata</taxon>
        <taxon>Vertebrata</taxon>
        <taxon>Euteleostomi</taxon>
        <taxon>Actinopterygii</taxon>
        <taxon>Neopterygii</taxon>
        <taxon>Teleostei</taxon>
        <taxon>Ostariophysi</taxon>
        <taxon>Cypriniformes</taxon>
        <taxon>Xenocyprididae</taxon>
        <taxon>Xenocypridinae</taxon>
        <taxon>Xenocypridinae incertae sedis</taxon>
        <taxon>Anabarilius</taxon>
    </lineage>
</organism>
<sequence>MDGLLRNCATGCRVDEAFTMDDLVDSISADTSWLRCGHVQLRIVFITPNGGWVRIRTAVRLLVTSGLRGKVKRHSKQPGRNKGAKDQTTARAKTGTLHNNLWSPPPQSPTLSVAATTRSQRTVPATVPTLPTPIYQFPTLPYELFCTSTQTPPSSRSHYLVPRRPLATDGCMGSTTCCV</sequence>
<dbReference type="EMBL" id="RJVU01055763">
    <property type="protein sequence ID" value="ROK74120.1"/>
    <property type="molecule type" value="Genomic_DNA"/>
</dbReference>
<evidence type="ECO:0000313" key="3">
    <source>
        <dbReference type="Proteomes" id="UP000281406"/>
    </source>
</evidence>
<proteinExistence type="predicted"/>
<evidence type="ECO:0000256" key="1">
    <source>
        <dbReference type="SAM" id="MobiDB-lite"/>
    </source>
</evidence>
<protein>
    <submittedName>
        <fullName evidence="2">Uncharacterized protein</fullName>
    </submittedName>
</protein>
<name>A0A3N0Y0B7_ANAGA</name>
<feature type="compositionally biased region" description="Polar residues" evidence="1">
    <location>
        <begin position="86"/>
        <end position="102"/>
    </location>
</feature>
<feature type="compositionally biased region" description="Basic residues" evidence="1">
    <location>
        <begin position="70"/>
        <end position="79"/>
    </location>
</feature>